<feature type="non-terminal residue" evidence="2">
    <location>
        <position position="1"/>
    </location>
</feature>
<gene>
    <name evidence="2" type="ORF">FNH08_47180</name>
</gene>
<keyword evidence="1" id="KW-1133">Transmembrane helix</keyword>
<organism evidence="2 3">
    <name type="scientific">Streptomyces spongiae</name>
    <dbReference type="NCBI Taxonomy" id="565072"/>
    <lineage>
        <taxon>Bacteria</taxon>
        <taxon>Bacillati</taxon>
        <taxon>Actinomycetota</taxon>
        <taxon>Actinomycetes</taxon>
        <taxon>Kitasatosporales</taxon>
        <taxon>Streptomycetaceae</taxon>
        <taxon>Streptomyces</taxon>
    </lineage>
</organism>
<dbReference type="GO" id="GO:0006508">
    <property type="term" value="P:proteolysis"/>
    <property type="evidence" value="ECO:0007669"/>
    <property type="project" value="UniProtKB-KW"/>
</dbReference>
<comment type="caution">
    <text evidence="2">The sequence shown here is derived from an EMBL/GenBank/DDBJ whole genome shotgun (WGS) entry which is preliminary data.</text>
</comment>
<keyword evidence="3" id="KW-1185">Reference proteome</keyword>
<dbReference type="GO" id="GO:0008233">
    <property type="term" value="F:peptidase activity"/>
    <property type="evidence" value="ECO:0007669"/>
    <property type="project" value="UniProtKB-KW"/>
</dbReference>
<dbReference type="Proteomes" id="UP000400924">
    <property type="component" value="Unassembled WGS sequence"/>
</dbReference>
<keyword evidence="1" id="KW-0472">Membrane</keyword>
<dbReference type="EMBL" id="VJZC01000813">
    <property type="protein sequence ID" value="MPY64473.1"/>
    <property type="molecule type" value="Genomic_DNA"/>
</dbReference>
<protein>
    <submittedName>
        <fullName evidence="2">Type VII secretion-associated serine protease mycosin</fullName>
    </submittedName>
</protein>
<name>A0A5N8XYN5_9ACTN</name>
<reference evidence="2 3" key="1">
    <citation type="submission" date="2019-07" db="EMBL/GenBank/DDBJ databases">
        <title>New species of Amycolatopsis and Streptomyces.</title>
        <authorList>
            <person name="Duangmal K."/>
            <person name="Teo W.F.A."/>
            <person name="Lipun K."/>
        </authorList>
    </citation>
    <scope>NUCLEOTIDE SEQUENCE [LARGE SCALE GENOMIC DNA]</scope>
    <source>
        <strain evidence="2 3">NBRC 106415</strain>
    </source>
</reference>
<evidence type="ECO:0000313" key="3">
    <source>
        <dbReference type="Proteomes" id="UP000400924"/>
    </source>
</evidence>
<sequence>PQPDPPATVRSSGVVPMAVTIGESEAEKERRVAIYVLGAGLVMVFVVAGSGVAVRDWRSKRVGGARRAGR</sequence>
<evidence type="ECO:0000313" key="2">
    <source>
        <dbReference type="EMBL" id="MPY64473.1"/>
    </source>
</evidence>
<evidence type="ECO:0000256" key="1">
    <source>
        <dbReference type="SAM" id="Phobius"/>
    </source>
</evidence>
<keyword evidence="2" id="KW-0645">Protease</keyword>
<keyword evidence="2" id="KW-0378">Hydrolase</keyword>
<accession>A0A5N8XYN5</accession>
<dbReference type="AlphaFoldDB" id="A0A5N8XYN5"/>
<feature type="transmembrane region" description="Helical" evidence="1">
    <location>
        <begin position="32"/>
        <end position="54"/>
    </location>
</feature>
<keyword evidence="1" id="KW-0812">Transmembrane</keyword>
<proteinExistence type="predicted"/>